<dbReference type="PROSITE" id="PS51012">
    <property type="entry name" value="ABC_TM2"/>
    <property type="match status" value="1"/>
</dbReference>
<dbReference type="Pfam" id="PF12698">
    <property type="entry name" value="ABC2_membrane_3"/>
    <property type="match status" value="1"/>
</dbReference>
<evidence type="ECO:0000256" key="1">
    <source>
        <dbReference type="ARBA" id="ARBA00004651"/>
    </source>
</evidence>
<accession>W7QRX6</accession>
<dbReference type="Proteomes" id="UP000019276">
    <property type="component" value="Unassembled WGS sequence"/>
</dbReference>
<feature type="transmembrane region" description="Helical" evidence="8">
    <location>
        <begin position="272"/>
        <end position="291"/>
    </location>
</feature>
<feature type="domain" description="ABC transmembrane type-2" evidence="9">
    <location>
        <begin position="147"/>
        <end position="378"/>
    </location>
</feature>
<comment type="similarity">
    <text evidence="2">Belongs to the ABC-2 integral membrane protein family.</text>
</comment>
<dbReference type="GO" id="GO:0005886">
    <property type="term" value="C:plasma membrane"/>
    <property type="evidence" value="ECO:0007669"/>
    <property type="project" value="UniProtKB-SubCell"/>
</dbReference>
<reference evidence="10 11" key="1">
    <citation type="journal article" date="2014" name="Genome Announc.">
        <title>Draft Genome Sequence of the Agar-Degrading Bacterium Catenovulum sp. Strain DS-2, Isolated from Intestines of Haliotis diversicolor.</title>
        <authorList>
            <person name="Shan D."/>
            <person name="Li X."/>
            <person name="Gu Z."/>
            <person name="Wei G."/>
            <person name="Gao Z."/>
            <person name="Shao Z."/>
        </authorList>
    </citation>
    <scope>NUCLEOTIDE SEQUENCE [LARGE SCALE GENOMIC DNA]</scope>
    <source>
        <strain evidence="10 11">DS-2</strain>
    </source>
</reference>
<proteinExistence type="inferred from homology"/>
<dbReference type="InterPro" id="IPR013525">
    <property type="entry name" value="ABC2_TM"/>
</dbReference>
<evidence type="ECO:0000256" key="2">
    <source>
        <dbReference type="ARBA" id="ARBA00007783"/>
    </source>
</evidence>
<feature type="transmembrane region" description="Helical" evidence="8">
    <location>
        <begin position="298"/>
        <end position="316"/>
    </location>
</feature>
<keyword evidence="4" id="KW-1003">Cell membrane</keyword>
<evidence type="ECO:0000313" key="10">
    <source>
        <dbReference type="EMBL" id="EWH10593.1"/>
    </source>
</evidence>
<dbReference type="PANTHER" id="PTHR30294">
    <property type="entry name" value="MEMBRANE COMPONENT OF ABC TRANSPORTER YHHJ-RELATED"/>
    <property type="match status" value="1"/>
</dbReference>
<evidence type="ECO:0000256" key="5">
    <source>
        <dbReference type="ARBA" id="ARBA00022692"/>
    </source>
</evidence>
<comment type="subcellular location">
    <subcellularLocation>
        <location evidence="1">Cell membrane</location>
        <topology evidence="1">Multi-pass membrane protein</topology>
    </subcellularLocation>
</comment>
<feature type="transmembrane region" description="Helical" evidence="8">
    <location>
        <begin position="20"/>
        <end position="38"/>
    </location>
</feature>
<evidence type="ECO:0000256" key="8">
    <source>
        <dbReference type="SAM" id="Phobius"/>
    </source>
</evidence>
<evidence type="ECO:0000256" key="4">
    <source>
        <dbReference type="ARBA" id="ARBA00022475"/>
    </source>
</evidence>
<dbReference type="InterPro" id="IPR051449">
    <property type="entry name" value="ABC-2_transporter_component"/>
</dbReference>
<dbReference type="EMBL" id="ARZY01000010">
    <property type="protein sequence ID" value="EWH10593.1"/>
    <property type="molecule type" value="Genomic_DNA"/>
</dbReference>
<organism evidence="10 11">
    <name type="scientific">Catenovulum agarivorans DS-2</name>
    <dbReference type="NCBI Taxonomy" id="1328313"/>
    <lineage>
        <taxon>Bacteria</taxon>
        <taxon>Pseudomonadati</taxon>
        <taxon>Pseudomonadota</taxon>
        <taxon>Gammaproteobacteria</taxon>
        <taxon>Alteromonadales</taxon>
        <taxon>Alteromonadaceae</taxon>
        <taxon>Catenovulum</taxon>
    </lineage>
</organism>
<feature type="transmembrane region" description="Helical" evidence="8">
    <location>
        <begin position="357"/>
        <end position="375"/>
    </location>
</feature>
<comment type="caution">
    <text evidence="10">The sequence shown here is derived from an EMBL/GenBank/DDBJ whole genome shotgun (WGS) entry which is preliminary data.</text>
</comment>
<evidence type="ECO:0000259" key="9">
    <source>
        <dbReference type="PROSITE" id="PS51012"/>
    </source>
</evidence>
<dbReference type="OrthoDB" id="266913at2"/>
<dbReference type="InterPro" id="IPR047817">
    <property type="entry name" value="ABC2_TM_bact-type"/>
</dbReference>
<gene>
    <name evidence="10" type="ORF">DS2_07168</name>
</gene>
<dbReference type="STRING" id="1328313.DS2_07168"/>
<evidence type="ECO:0000256" key="6">
    <source>
        <dbReference type="ARBA" id="ARBA00022989"/>
    </source>
</evidence>
<evidence type="ECO:0000256" key="7">
    <source>
        <dbReference type="ARBA" id="ARBA00023136"/>
    </source>
</evidence>
<dbReference type="PANTHER" id="PTHR30294:SF38">
    <property type="entry name" value="TRANSPORT PERMEASE PROTEIN"/>
    <property type="match status" value="1"/>
</dbReference>
<dbReference type="RefSeq" id="WP_035014016.1">
    <property type="nucleotide sequence ID" value="NZ_ARZY01000010.1"/>
</dbReference>
<keyword evidence="6 8" id="KW-1133">Transmembrane helix</keyword>
<keyword evidence="3" id="KW-0813">Transport</keyword>
<name>W7QRX6_9ALTE</name>
<evidence type="ECO:0000313" key="11">
    <source>
        <dbReference type="Proteomes" id="UP000019276"/>
    </source>
</evidence>
<dbReference type="GO" id="GO:0140359">
    <property type="term" value="F:ABC-type transporter activity"/>
    <property type="evidence" value="ECO:0007669"/>
    <property type="project" value="InterPro"/>
</dbReference>
<dbReference type="AlphaFoldDB" id="W7QRX6"/>
<keyword evidence="11" id="KW-1185">Reference proteome</keyword>
<evidence type="ECO:0000256" key="3">
    <source>
        <dbReference type="ARBA" id="ARBA00022448"/>
    </source>
</evidence>
<protein>
    <submittedName>
        <fullName evidence="10">ABC transporter</fullName>
    </submittedName>
</protein>
<feature type="transmembrane region" description="Helical" evidence="8">
    <location>
        <begin position="184"/>
        <end position="204"/>
    </location>
</feature>
<sequence>MIRQAIHKELISIGKDPHSLAVLILMPLVFMLLMSFAMSERQSQVVAKIPVYFAATQTPSEQLFTKYLFQFGYQQADSAQSAKVTISFINNIEKNLFANSPKAIIEYAAVDKISPQINNLVLQHLQMSLAKLKLHLYSADIGDLDPNQDIDQQIQLIQQRTDTLPLIRQTNQQQAGHSVLNQTVPAWLVFGIYFIVLPISLTLLSEKQNSTLTRLRMFPTNLNYFFLLKQVSYFAISMAQYSLLLAVGLFIVPVVMQQPMYTAADFVSLLPLSLVICSSAVAFACVLAVVINSFEQAIVIGGGLNILLAAISGFMVPHDIMPTALQTIANFSPMFWAAELVRSSLSGQGGQLMTQQITYLVAFTLVCLCIAVYLFNRRSRRLMWN</sequence>
<keyword evidence="7 8" id="KW-0472">Membrane</keyword>
<keyword evidence="5 8" id="KW-0812">Transmembrane</keyword>
<feature type="transmembrane region" description="Helical" evidence="8">
    <location>
        <begin position="225"/>
        <end position="252"/>
    </location>
</feature>
<dbReference type="eggNOG" id="COG0842">
    <property type="taxonomic scope" value="Bacteria"/>
</dbReference>